<evidence type="ECO:0000256" key="1">
    <source>
        <dbReference type="SAM" id="Phobius"/>
    </source>
</evidence>
<evidence type="ECO:0000313" key="2">
    <source>
        <dbReference type="EMBL" id="CRZ04880.1"/>
    </source>
</evidence>
<name>A0A0H5QSD7_9EUKA</name>
<keyword evidence="1" id="KW-0812">Transmembrane</keyword>
<keyword evidence="1" id="KW-0472">Membrane</keyword>
<proteinExistence type="predicted"/>
<keyword evidence="1" id="KW-1133">Transmembrane helix</keyword>
<organism evidence="2">
    <name type="scientific">Spongospora subterranea</name>
    <dbReference type="NCBI Taxonomy" id="70186"/>
    <lineage>
        <taxon>Eukaryota</taxon>
        <taxon>Sar</taxon>
        <taxon>Rhizaria</taxon>
        <taxon>Endomyxa</taxon>
        <taxon>Phytomyxea</taxon>
        <taxon>Plasmodiophorida</taxon>
        <taxon>Plasmodiophoridae</taxon>
        <taxon>Spongospora</taxon>
    </lineage>
</organism>
<accession>A0A0H5QSD7</accession>
<sequence length="100" mass="11452">MEDVVDDIPEVVTFMECFLVRAIFDEVLPPSFATRSLMGLVCFVVRTIESLYVYRSCLMDAFFALSVPVLRLVLFLASNAFLSTNRIRLINMLILFDLSF</sequence>
<reference evidence="2" key="1">
    <citation type="submission" date="2015-04" db="EMBL/GenBank/DDBJ databases">
        <title>The genome sequence of the plant pathogenic Rhizarian Plasmodiophora brassicae reveals insights in its biotrophic life cycle and the origin of chitin synthesis.</title>
        <authorList>
            <person name="Schwelm A."/>
            <person name="Fogelqvist J."/>
            <person name="Knaust A."/>
            <person name="Julke S."/>
            <person name="Lilja T."/>
            <person name="Dhandapani V."/>
            <person name="Bonilla-Rosso G."/>
            <person name="Karlsson M."/>
            <person name="Shevchenko A."/>
            <person name="Choi S.R."/>
            <person name="Kim H.G."/>
            <person name="Park J.Y."/>
            <person name="Lim Y.P."/>
            <person name="Ludwig-Muller J."/>
            <person name="Dixelius C."/>
        </authorList>
    </citation>
    <scope>NUCLEOTIDE SEQUENCE</scope>
    <source>
        <tissue evidence="2">Potato root galls</tissue>
    </source>
</reference>
<dbReference type="EMBL" id="HACM01004438">
    <property type="protein sequence ID" value="CRZ04880.1"/>
    <property type="molecule type" value="Transcribed_RNA"/>
</dbReference>
<feature type="transmembrane region" description="Helical" evidence="1">
    <location>
        <begin position="61"/>
        <end position="82"/>
    </location>
</feature>
<dbReference type="InterPro" id="IPR016024">
    <property type="entry name" value="ARM-type_fold"/>
</dbReference>
<dbReference type="SUPFAM" id="SSF48371">
    <property type="entry name" value="ARM repeat"/>
    <property type="match status" value="1"/>
</dbReference>
<dbReference type="AlphaFoldDB" id="A0A0H5QSD7"/>
<protein>
    <submittedName>
        <fullName evidence="2">Uncharacterized protein</fullName>
    </submittedName>
</protein>